<proteinExistence type="predicted"/>
<comment type="caution">
    <text evidence="1">The sequence shown here is derived from an EMBL/GenBank/DDBJ whole genome shotgun (WGS) entry which is preliminary data.</text>
</comment>
<organism evidence="1 2">
    <name type="scientific">Anaeramoeba flamelloides</name>
    <dbReference type="NCBI Taxonomy" id="1746091"/>
    <lineage>
        <taxon>Eukaryota</taxon>
        <taxon>Metamonada</taxon>
        <taxon>Anaeramoebidae</taxon>
        <taxon>Anaeramoeba</taxon>
    </lineage>
</organism>
<keyword evidence="2" id="KW-1185">Reference proteome</keyword>
<protein>
    <submittedName>
        <fullName evidence="1">Uncharacterized protein</fullName>
    </submittedName>
</protein>
<gene>
    <name evidence="1" type="ORF">M0813_03786</name>
</gene>
<name>A0ABQ8XR74_9EUKA</name>
<dbReference type="Proteomes" id="UP001150062">
    <property type="component" value="Unassembled WGS sequence"/>
</dbReference>
<sequence length="133" mass="15895">MFSITSTFQQNQAPKDHSFTQVSVFEEDSRFESIEFESESEECFNFQIDSRMINNEEQNEQGQMIIEESEMNETSCKEIARNFFVKEKLQEELHEEQIQLNYILEQKQKNNFLKEKRFNSNTSDQTNKLSLLN</sequence>
<accession>A0ABQ8XR74</accession>
<dbReference type="EMBL" id="JAOAOG010000264">
    <property type="protein sequence ID" value="KAJ6235103.1"/>
    <property type="molecule type" value="Genomic_DNA"/>
</dbReference>
<evidence type="ECO:0000313" key="2">
    <source>
        <dbReference type="Proteomes" id="UP001150062"/>
    </source>
</evidence>
<reference evidence="1" key="1">
    <citation type="submission" date="2022-08" db="EMBL/GenBank/DDBJ databases">
        <title>Novel sulfate-reducing endosymbionts in the free-living metamonad Anaeramoeba.</title>
        <authorList>
            <person name="Jerlstrom-Hultqvist J."/>
            <person name="Cepicka I."/>
            <person name="Gallot-Lavallee L."/>
            <person name="Salas-Leiva D."/>
            <person name="Curtis B.A."/>
            <person name="Zahonova K."/>
            <person name="Pipaliya S."/>
            <person name="Dacks J."/>
            <person name="Roger A.J."/>
        </authorList>
    </citation>
    <scope>NUCLEOTIDE SEQUENCE</scope>
    <source>
        <strain evidence="1">Schooner1</strain>
    </source>
</reference>
<evidence type="ECO:0000313" key="1">
    <source>
        <dbReference type="EMBL" id="KAJ6235103.1"/>
    </source>
</evidence>